<dbReference type="InterPro" id="IPR029041">
    <property type="entry name" value="FAD-linked_oxidoreductase-like"/>
</dbReference>
<reference evidence="3 4" key="1">
    <citation type="submission" date="2017-06" db="EMBL/GenBank/DDBJ databases">
        <authorList>
            <consortium name="Pathogen Informatics"/>
        </authorList>
    </citation>
    <scope>NUCLEOTIDE SEQUENCE [LARGE SCALE GENOMIC DNA]</scope>
    <source>
        <strain evidence="3 4">NCTC13039</strain>
    </source>
</reference>
<dbReference type="Gene3D" id="3.20.20.220">
    <property type="match status" value="1"/>
</dbReference>
<name>A0A239VIX3_9MICO</name>
<dbReference type="AlphaFoldDB" id="A0A239VIX3"/>
<proteinExistence type="predicted"/>
<dbReference type="RefSeq" id="WP_231935343.1">
    <property type="nucleotide sequence ID" value="NZ_LT906453.1"/>
</dbReference>
<organism evidence="3 4">
    <name type="scientific">Dermatophilus congolensis</name>
    <dbReference type="NCBI Taxonomy" id="1863"/>
    <lineage>
        <taxon>Bacteria</taxon>
        <taxon>Bacillati</taxon>
        <taxon>Actinomycetota</taxon>
        <taxon>Actinomycetes</taxon>
        <taxon>Micrococcales</taxon>
        <taxon>Dermatophilaceae</taxon>
        <taxon>Dermatophilus</taxon>
    </lineage>
</organism>
<dbReference type="KEGG" id="dco:SAMEA4475696_1282"/>
<evidence type="ECO:0000256" key="1">
    <source>
        <dbReference type="ARBA" id="ARBA00023002"/>
    </source>
</evidence>
<keyword evidence="1" id="KW-0560">Oxidoreductase</keyword>
<keyword evidence="4" id="KW-1185">Reference proteome</keyword>
<protein>
    <recommendedName>
        <fullName evidence="5">Methylenetetrahydrofolate reductase (NAD(P)H)</fullName>
    </recommendedName>
</protein>
<dbReference type="GO" id="GO:0016491">
    <property type="term" value="F:oxidoreductase activity"/>
    <property type="evidence" value="ECO:0007669"/>
    <property type="project" value="UniProtKB-KW"/>
</dbReference>
<accession>A0A239VIX3</accession>
<evidence type="ECO:0000313" key="4">
    <source>
        <dbReference type="Proteomes" id="UP000242637"/>
    </source>
</evidence>
<feature type="region of interest" description="Disordered" evidence="2">
    <location>
        <begin position="1"/>
        <end position="44"/>
    </location>
</feature>
<dbReference type="SUPFAM" id="SSF51730">
    <property type="entry name" value="FAD-linked oxidoreductase"/>
    <property type="match status" value="1"/>
</dbReference>
<evidence type="ECO:0000313" key="3">
    <source>
        <dbReference type="EMBL" id="SNV21578.1"/>
    </source>
</evidence>
<dbReference type="STRING" id="1121387.GCA_000429885_02029"/>
<dbReference type="Proteomes" id="UP000242637">
    <property type="component" value="Chromosome 1"/>
</dbReference>
<evidence type="ECO:0000256" key="2">
    <source>
        <dbReference type="SAM" id="MobiDB-lite"/>
    </source>
</evidence>
<dbReference type="EMBL" id="LT906453">
    <property type="protein sequence ID" value="SNV21578.1"/>
    <property type="molecule type" value="Genomic_DNA"/>
</dbReference>
<dbReference type="GeneID" id="63459510"/>
<evidence type="ECO:0008006" key="5">
    <source>
        <dbReference type="Google" id="ProtNLM"/>
    </source>
</evidence>
<gene>
    <name evidence="3" type="ORF">SAMEA4475696_01282</name>
</gene>
<sequence length="362" mass="40123">MDRPEKNSNSPALTDDVAVRRMLGDATEPEPGRPPRVRPGTAATAGPVATMSEVGIPRVKETIAHGKGELLFFGITPPRRSTDPEKLPEIAGRTLTRLDGLALDSLILYDLADESSRTEQERPFPFSETHDPASYQAEYLQAWEGHSIIYRSVGKYTPEQLRSFLNTAPAEVSTVFVGAPSKDTPVKMSLREAYEVYRNENSPTPLGAVAIPERHARHGDEQDRLVMKQRQGCSFFVTQVVYDRRSAKDMVSDYARALRAEKDLRPAPIIFTLSVCGSLKSLEFLRWLGVDVPRWLSNELEDTDDPLGLSAAHAAGAAQELAQYCRHLGIPFGFNVESVSSRKVEIEASVQLAHEVSQLLRR</sequence>